<dbReference type="InterPro" id="IPR011990">
    <property type="entry name" value="TPR-like_helical_dom_sf"/>
</dbReference>
<dbReference type="Pfam" id="PF08238">
    <property type="entry name" value="Sel1"/>
    <property type="match status" value="5"/>
</dbReference>
<evidence type="ECO:0000313" key="2">
    <source>
        <dbReference type="Proteomes" id="UP000244189"/>
    </source>
</evidence>
<dbReference type="Proteomes" id="UP000244189">
    <property type="component" value="Unassembled WGS sequence"/>
</dbReference>
<evidence type="ECO:0008006" key="3">
    <source>
        <dbReference type="Google" id="ProtNLM"/>
    </source>
</evidence>
<sequence>MGMTAIDTLTPDAIAARLSGTPAERAAFVREAADAGIAEAQAVYGQMLLDGIGVAADPVGALGWFTKAAAQHHVMALNMVGRCYDLGWGTRVDKTRAAQCYRIAAERGLDWAMYNYATLLALGEGVAEDKQSARAWLEKVVAMDSGLASAKALNFVGSFAEDGWACDRDLDRAADCYARAAEGGDFRGCFNHARMLGAAGEIEMALGWLQQAGQRGNAAFLAKAEAWLTSSAIPALRTRGVAALREGASC</sequence>
<dbReference type="AlphaFoldDB" id="A0A2T5GRA8"/>
<comment type="caution">
    <text evidence="1">The sequence shown here is derived from an EMBL/GenBank/DDBJ whole genome shotgun (WGS) entry which is preliminary data.</text>
</comment>
<dbReference type="PANTHER" id="PTHR43628:SF1">
    <property type="entry name" value="CHITIN SYNTHASE REGULATORY FACTOR 2-RELATED"/>
    <property type="match status" value="1"/>
</dbReference>
<reference evidence="1 2" key="1">
    <citation type="submission" date="2018-04" db="EMBL/GenBank/DDBJ databases">
        <title>Genomic Encyclopedia of Type Strains, Phase III (KMG-III): the genomes of soil and plant-associated and newly described type strains.</title>
        <authorList>
            <person name="Whitman W."/>
        </authorList>
    </citation>
    <scope>NUCLEOTIDE SEQUENCE [LARGE SCALE GENOMIC DNA]</scope>
    <source>
        <strain evidence="1 2">MA101b</strain>
    </source>
</reference>
<dbReference type="PANTHER" id="PTHR43628">
    <property type="entry name" value="ACTIVATOR OF C KINASE PROTEIN 1-RELATED"/>
    <property type="match status" value="1"/>
</dbReference>
<dbReference type="InterPro" id="IPR052945">
    <property type="entry name" value="Mitotic_Regulator"/>
</dbReference>
<dbReference type="Gene3D" id="1.25.40.10">
    <property type="entry name" value="Tetratricopeptide repeat domain"/>
    <property type="match status" value="2"/>
</dbReference>
<dbReference type="SUPFAM" id="SSF81901">
    <property type="entry name" value="HCP-like"/>
    <property type="match status" value="1"/>
</dbReference>
<dbReference type="SMART" id="SM00671">
    <property type="entry name" value="SEL1"/>
    <property type="match status" value="5"/>
</dbReference>
<organism evidence="1 2">
    <name type="scientific">Sphingomonas aurantiaca</name>
    <dbReference type="NCBI Taxonomy" id="185949"/>
    <lineage>
        <taxon>Bacteria</taxon>
        <taxon>Pseudomonadati</taxon>
        <taxon>Pseudomonadota</taxon>
        <taxon>Alphaproteobacteria</taxon>
        <taxon>Sphingomonadales</taxon>
        <taxon>Sphingomonadaceae</taxon>
        <taxon>Sphingomonas</taxon>
    </lineage>
</organism>
<keyword evidence="2" id="KW-1185">Reference proteome</keyword>
<accession>A0A2T5GRA8</accession>
<protein>
    <recommendedName>
        <fullName evidence="3">Sel1 repeat family protein</fullName>
    </recommendedName>
</protein>
<name>A0A2T5GRA8_9SPHN</name>
<dbReference type="EMBL" id="QAOG01000001">
    <property type="protein sequence ID" value="PTQ61870.1"/>
    <property type="molecule type" value="Genomic_DNA"/>
</dbReference>
<gene>
    <name evidence="1" type="ORF">C8J26_0138</name>
</gene>
<evidence type="ECO:0000313" key="1">
    <source>
        <dbReference type="EMBL" id="PTQ61870.1"/>
    </source>
</evidence>
<proteinExistence type="predicted"/>
<dbReference type="InterPro" id="IPR006597">
    <property type="entry name" value="Sel1-like"/>
</dbReference>